<dbReference type="EMBL" id="MPDP01000279">
    <property type="protein sequence ID" value="KAK1458349.1"/>
    <property type="molecule type" value="Genomic_DNA"/>
</dbReference>
<evidence type="ECO:0000256" key="1">
    <source>
        <dbReference type="SAM" id="MobiDB-lite"/>
    </source>
</evidence>
<accession>A0AAI9UJR8</accession>
<keyword evidence="2" id="KW-0732">Signal</keyword>
<organism evidence="3 4">
    <name type="scientific">Colletotrichum cuscutae</name>
    <dbReference type="NCBI Taxonomy" id="1209917"/>
    <lineage>
        <taxon>Eukaryota</taxon>
        <taxon>Fungi</taxon>
        <taxon>Dikarya</taxon>
        <taxon>Ascomycota</taxon>
        <taxon>Pezizomycotina</taxon>
        <taxon>Sordariomycetes</taxon>
        <taxon>Hypocreomycetidae</taxon>
        <taxon>Glomerellales</taxon>
        <taxon>Glomerellaceae</taxon>
        <taxon>Colletotrichum</taxon>
        <taxon>Colletotrichum acutatum species complex</taxon>
    </lineage>
</organism>
<feature type="signal peptide" evidence="2">
    <location>
        <begin position="1"/>
        <end position="19"/>
    </location>
</feature>
<evidence type="ECO:0000313" key="3">
    <source>
        <dbReference type="EMBL" id="KAK1458349.1"/>
    </source>
</evidence>
<evidence type="ECO:0000256" key="2">
    <source>
        <dbReference type="SAM" id="SignalP"/>
    </source>
</evidence>
<evidence type="ECO:0000313" key="4">
    <source>
        <dbReference type="Proteomes" id="UP001239213"/>
    </source>
</evidence>
<feature type="chain" id="PRO_5042492830" evidence="2">
    <location>
        <begin position="20"/>
        <end position="585"/>
    </location>
</feature>
<name>A0AAI9UJR8_9PEZI</name>
<feature type="region of interest" description="Disordered" evidence="1">
    <location>
        <begin position="137"/>
        <end position="161"/>
    </location>
</feature>
<reference evidence="3" key="1">
    <citation type="submission" date="2016-11" db="EMBL/GenBank/DDBJ databases">
        <title>The genome sequence of Colletotrichum cuscutae.</title>
        <authorList>
            <person name="Baroncelli R."/>
        </authorList>
    </citation>
    <scope>NUCLEOTIDE SEQUENCE</scope>
    <source>
        <strain evidence="3">IMI 304802</strain>
    </source>
</reference>
<sequence length="585" mass="65671">MKHLKIILHHLSLFCIAHRYLNIPDLADTDRGVCWTRAFLNPPYEGGGGCSRSSCYAMLCHAMRLDTFDSTRELLKKRRIRDRRWTARHGKKQGGKGRELRFGFSFGVGSHGRVSRIPKVEDRIIGGPGGVLGQGGNATTLAHPSSHHLDTSPSGARPRRRKGLGQKFVIRSPPTGIICLYGPAAASSGTTHHGGMRTTTTYTIDGGRGRVCMYVCTYARALTSRMRLLKAKEPAPTVFLWRVWVRIPWVLERGTSRGRERERNRPGAYALQRGHDTVVFSDYGELGRAEKKRGKKRKRKTGDGGDTAHIAFFFVLLSCVVDRGLHGGARIEHGCDMNKDSFHIQGSDEKQVGYLVWIKGSFLCGLYGMLAMWKWCCHFFFAKTSCMFGCDVGVFDFLLKKKKKKSYLWGGAGFVLDALSFYGVDFSRLSSGLTRKMGFTSRVWGKSPMTLSSTYGCDVVEALPEPRELKKGWVIVDWHLGHPKRSPEVACPYVVQPIYWDCIRREDTVYESIHNNPETTVPGCAHIYGYICIVGNTIHYHIILRHVGTRLLQEQSPLRDDAQMPKVMGSSEIQQPRAKILGLMN</sequence>
<comment type="caution">
    <text evidence="3">The sequence shown here is derived from an EMBL/GenBank/DDBJ whole genome shotgun (WGS) entry which is preliminary data.</text>
</comment>
<dbReference type="AlphaFoldDB" id="A0AAI9UJR8"/>
<keyword evidence="4" id="KW-1185">Reference proteome</keyword>
<gene>
    <name evidence="3" type="ORF">CCUS01_09448</name>
</gene>
<protein>
    <submittedName>
        <fullName evidence="3">Uncharacterized protein</fullName>
    </submittedName>
</protein>
<dbReference type="Proteomes" id="UP001239213">
    <property type="component" value="Unassembled WGS sequence"/>
</dbReference>
<proteinExistence type="predicted"/>